<evidence type="ECO:0000256" key="1">
    <source>
        <dbReference type="SAM" id="MobiDB-lite"/>
    </source>
</evidence>
<reference evidence="2 3" key="1">
    <citation type="submission" date="2016-08" db="EMBL/GenBank/DDBJ databases">
        <title>Candidatus Dactylopiibacterium carminicum genome sequence.</title>
        <authorList>
            <person name="Ramirez-Puebla S.T."/>
            <person name="Ormeno-Orrillo E."/>
            <person name="Vera-Ponce De Leon A."/>
            <person name="Luis L."/>
            <person name="Sanchez-Flores A."/>
            <person name="Monica R."/>
            <person name="Martinez-Romero E."/>
        </authorList>
    </citation>
    <scope>NUCLEOTIDE SEQUENCE [LARGE SCALE GENOMIC DNA]</scope>
    <source>
        <strain evidence="2">END1</strain>
    </source>
</reference>
<feature type="compositionally biased region" description="Polar residues" evidence="1">
    <location>
        <begin position="47"/>
        <end position="60"/>
    </location>
</feature>
<dbReference type="RefSeq" id="WP_095523188.1">
    <property type="nucleotide sequence ID" value="NZ_MDUX01000003.1"/>
</dbReference>
<dbReference type="Proteomes" id="UP000623509">
    <property type="component" value="Unassembled WGS sequence"/>
</dbReference>
<organism evidence="2 3">
    <name type="scientific">Candidatus Dactylopiibacterium carminicum</name>
    <dbReference type="NCBI Taxonomy" id="857335"/>
    <lineage>
        <taxon>Bacteria</taxon>
        <taxon>Pseudomonadati</taxon>
        <taxon>Pseudomonadota</taxon>
        <taxon>Betaproteobacteria</taxon>
        <taxon>Rhodocyclales</taxon>
        <taxon>Rhodocyclaceae</taxon>
        <taxon>Candidatus Dactylopiibacterium</taxon>
    </lineage>
</organism>
<name>A0ABQ7HTY2_9RHOO</name>
<sequence length="117" mass="12105">MSTKATKPRGKTASKATAAQVEDKVVASAEGAAATAAALDATQPATSDATVSEATGNTPNGGRKMVMHVRSLLPTGHRRGGRRWGPESVPVDTAEFGEDDLQAIATDPRLHVALEEQ</sequence>
<evidence type="ECO:0000313" key="2">
    <source>
        <dbReference type="EMBL" id="KAF7600620.1"/>
    </source>
</evidence>
<evidence type="ECO:0000313" key="3">
    <source>
        <dbReference type="Proteomes" id="UP000623509"/>
    </source>
</evidence>
<feature type="region of interest" description="Disordered" evidence="1">
    <location>
        <begin position="38"/>
        <end position="64"/>
    </location>
</feature>
<comment type="caution">
    <text evidence="2">The sequence shown here is derived from an EMBL/GenBank/DDBJ whole genome shotgun (WGS) entry which is preliminary data.</text>
</comment>
<evidence type="ECO:0008006" key="4">
    <source>
        <dbReference type="Google" id="ProtNLM"/>
    </source>
</evidence>
<protein>
    <recommendedName>
        <fullName evidence="4">Mu-like prophage FluMu N-terminal domain-containing protein</fullName>
    </recommendedName>
</protein>
<keyword evidence="3" id="KW-1185">Reference proteome</keyword>
<accession>A0ABQ7HTY2</accession>
<proteinExistence type="predicted"/>
<gene>
    <name evidence="2" type="ORF">BGI27_01685</name>
</gene>
<dbReference type="EMBL" id="MDUX01000003">
    <property type="protein sequence ID" value="KAF7600620.1"/>
    <property type="molecule type" value="Genomic_DNA"/>
</dbReference>
<dbReference type="SUPFAM" id="SSF160059">
    <property type="entry name" value="PriA/YqbF domain"/>
    <property type="match status" value="1"/>
</dbReference>